<organism evidence="1 2">
    <name type="scientific">Streptomyces citrinus</name>
    <dbReference type="NCBI Taxonomy" id="3118173"/>
    <lineage>
        <taxon>Bacteria</taxon>
        <taxon>Bacillati</taxon>
        <taxon>Actinomycetota</taxon>
        <taxon>Actinomycetes</taxon>
        <taxon>Kitasatosporales</taxon>
        <taxon>Streptomycetaceae</taxon>
        <taxon>Streptomyces</taxon>
    </lineage>
</organism>
<sequence length="338" mass="37626">MKTVIRMLLVATALAVLSACSTFSDTGRDEYARSQGKDPAASADEASPSEKPEPPYDVRPLLKPAKKYFGVAADGAPAKMTAIESFAKSAGKKPNLVEFYSAWGDRYESRLVQNSWDYGALSFIAWEPFKVSLKEIAAGKEDAYLRDYASSVKELNLPVAISFAHEMNGFWYEWGTKKATAKEFVAAWKHVHDVFDEVGATQVIWVWSPNIITPMPKVKLEPYWPGDGYVDWVGVIGYYAATGPSTYATLFEPTMAQIRGFTKKPFIIAETAAQAGERKPTDIKDLFRGTAQRDDVIGFVWFNFDKETDWRIESGPLSKKTFREQSVNGAFGFDVAKP</sequence>
<evidence type="ECO:0000313" key="1">
    <source>
        <dbReference type="EMBL" id="WWQ64730.1"/>
    </source>
</evidence>
<dbReference type="Proteomes" id="UP001432251">
    <property type="component" value="Chromosome"/>
</dbReference>
<accession>A0ACD5ABY3</accession>
<reference evidence="1" key="1">
    <citation type="journal article" date="2025" name="Int. J. Syst. Evol. Microbiol.">
        <title>Streptomyces citrinus sp. nov., with yellow diffusible pigment.</title>
        <authorList>
            <person name="He Y."/>
            <person name="Yang E."/>
            <person name="Xu J."/>
            <person name="Sun Y."/>
            <person name="Sun L."/>
        </authorList>
    </citation>
    <scope>NUCLEOTIDE SEQUENCE</scope>
    <source>
        <strain evidence="1">Q6</strain>
    </source>
</reference>
<name>A0ACD5ABY3_9ACTN</name>
<gene>
    <name evidence="1" type="ORF">V2W30_16200</name>
</gene>
<dbReference type="EMBL" id="CP146022">
    <property type="protein sequence ID" value="WWQ64730.1"/>
    <property type="molecule type" value="Genomic_DNA"/>
</dbReference>
<keyword evidence="2" id="KW-1185">Reference proteome</keyword>
<evidence type="ECO:0000313" key="2">
    <source>
        <dbReference type="Proteomes" id="UP001432251"/>
    </source>
</evidence>
<proteinExistence type="predicted"/>
<keyword evidence="1" id="KW-0378">Hydrolase</keyword>
<protein>
    <submittedName>
        <fullName evidence="1">Glycosyl hydrolase</fullName>
    </submittedName>
</protein>